<comment type="similarity">
    <text evidence="2 6">Belongs to the class-III pyridoxal-phosphate-dependent aminotransferase family.</text>
</comment>
<dbReference type="SUPFAM" id="SSF53383">
    <property type="entry name" value="PLP-dependent transferases"/>
    <property type="match status" value="1"/>
</dbReference>
<dbReference type="Gene3D" id="3.90.1150.10">
    <property type="entry name" value="Aspartate Aminotransferase, domain 1"/>
    <property type="match status" value="1"/>
</dbReference>
<dbReference type="GO" id="GO:0008483">
    <property type="term" value="F:transaminase activity"/>
    <property type="evidence" value="ECO:0007669"/>
    <property type="project" value="UniProtKB-KW"/>
</dbReference>
<evidence type="ECO:0008006" key="9">
    <source>
        <dbReference type="Google" id="ProtNLM"/>
    </source>
</evidence>
<dbReference type="PROSITE" id="PS00600">
    <property type="entry name" value="AA_TRANSFER_CLASS_3"/>
    <property type="match status" value="1"/>
</dbReference>
<comment type="caution">
    <text evidence="7">The sequence shown here is derived from an EMBL/GenBank/DDBJ whole genome shotgun (WGS) entry which is preliminary data.</text>
</comment>
<dbReference type="EMBL" id="JAGTXO010000068">
    <property type="protein sequence ID" value="KAG8457508.1"/>
    <property type="molecule type" value="Genomic_DNA"/>
</dbReference>
<evidence type="ECO:0000256" key="5">
    <source>
        <dbReference type="ARBA" id="ARBA00022898"/>
    </source>
</evidence>
<dbReference type="GO" id="GO:0030170">
    <property type="term" value="F:pyridoxal phosphate binding"/>
    <property type="evidence" value="ECO:0007669"/>
    <property type="project" value="InterPro"/>
</dbReference>
<dbReference type="OMA" id="ERDNICQ"/>
<keyword evidence="8" id="KW-1185">Reference proteome</keyword>
<dbReference type="FunFam" id="3.40.640.10:FF:000013">
    <property type="entry name" value="4-aminobutyrate aminotransferase"/>
    <property type="match status" value="1"/>
</dbReference>
<dbReference type="OrthoDB" id="5419315at2759"/>
<evidence type="ECO:0000313" key="8">
    <source>
        <dbReference type="Proteomes" id="UP000751190"/>
    </source>
</evidence>
<sequence length="458" mass="48039">MQRAMSRHRACCAPAAARAATLAAAHVHPIGGPPCERYAHAREHLAHGLASPLCEVEISHGCGSWLHTREGGKLLDFTAGIGVVNLGHCHPTVVAAAQRQLGRLLHTSMATGFSEPVTELTARLVGGVLPAGLDRVMYSTTGAEALENALRIARAATGKPNVIVFQGGYHGRTNATLALTRSKTAYGARNHPQMGGVYVAPFPYESQAPGLGVDGCLFQLELLLKQQSAPEDTAAMIVEPVLGEGGYVPAPPEFLRGLRAACDRHRILLVLDEVQSGFGRTGTLFALEHARIVPDILCIAKGIASGLPLAAVATRADIAALSPAGTLGGTYAGNPVGCAAALATLDVFRDERVLDNVAARGAQLRAELDAVAARHPHLIREVRGLGLMVGVELQPSAPYGAARALSRRCAHEGLLLLSAGTFECMRFIPPLTVSADEVSEGVRLFERALAGTLDRPTV</sequence>
<keyword evidence="3" id="KW-0032">Aminotransferase</keyword>
<proteinExistence type="inferred from homology"/>
<evidence type="ECO:0000256" key="6">
    <source>
        <dbReference type="RuleBase" id="RU003560"/>
    </source>
</evidence>
<reference evidence="7" key="1">
    <citation type="submission" date="2021-05" db="EMBL/GenBank/DDBJ databases">
        <title>The genome of the haptophyte Pavlova lutheri (Diacronema luteri, Pavlovales) - a model for lipid biosynthesis in eukaryotic algae.</title>
        <authorList>
            <person name="Hulatt C.J."/>
            <person name="Posewitz M.C."/>
        </authorList>
    </citation>
    <scope>NUCLEOTIDE SEQUENCE</scope>
    <source>
        <strain evidence="7">NIVA-4/92</strain>
    </source>
</reference>
<evidence type="ECO:0000256" key="2">
    <source>
        <dbReference type="ARBA" id="ARBA00008954"/>
    </source>
</evidence>
<gene>
    <name evidence="7" type="ORF">KFE25_004144</name>
</gene>
<comment type="cofactor">
    <cofactor evidence="1">
        <name>pyridoxal 5'-phosphate</name>
        <dbReference type="ChEBI" id="CHEBI:597326"/>
    </cofactor>
</comment>
<dbReference type="InterPro" id="IPR015424">
    <property type="entry name" value="PyrdxlP-dep_Trfase"/>
</dbReference>
<dbReference type="Gene3D" id="3.40.640.10">
    <property type="entry name" value="Type I PLP-dependent aspartate aminotransferase-like (Major domain)"/>
    <property type="match status" value="1"/>
</dbReference>
<dbReference type="PIRSF" id="PIRSF000521">
    <property type="entry name" value="Transaminase_4ab_Lys_Orn"/>
    <property type="match status" value="1"/>
</dbReference>
<dbReference type="Pfam" id="PF00202">
    <property type="entry name" value="Aminotran_3"/>
    <property type="match status" value="1"/>
</dbReference>
<dbReference type="InterPro" id="IPR050103">
    <property type="entry name" value="Class-III_PLP-dep_AT"/>
</dbReference>
<evidence type="ECO:0000256" key="1">
    <source>
        <dbReference type="ARBA" id="ARBA00001933"/>
    </source>
</evidence>
<dbReference type="CDD" id="cd00610">
    <property type="entry name" value="OAT_like"/>
    <property type="match status" value="1"/>
</dbReference>
<dbReference type="PANTHER" id="PTHR11986:SF79">
    <property type="entry name" value="ACETYLORNITHINE AMINOTRANSFERASE, MITOCHONDRIAL"/>
    <property type="match status" value="1"/>
</dbReference>
<keyword evidence="4" id="KW-0808">Transferase</keyword>
<protein>
    <recommendedName>
        <fullName evidence="9">4-aminobutyrate--2-oxoglutarate transaminase</fullName>
    </recommendedName>
</protein>
<dbReference type="InterPro" id="IPR005814">
    <property type="entry name" value="Aminotrans_3"/>
</dbReference>
<accession>A0A8J6C7B0</accession>
<keyword evidence="5 6" id="KW-0663">Pyridoxal phosphate</keyword>
<dbReference type="InterPro" id="IPR015421">
    <property type="entry name" value="PyrdxlP-dep_Trfase_major"/>
</dbReference>
<evidence type="ECO:0000256" key="3">
    <source>
        <dbReference type="ARBA" id="ARBA00022576"/>
    </source>
</evidence>
<dbReference type="InterPro" id="IPR015422">
    <property type="entry name" value="PyrdxlP-dep_Trfase_small"/>
</dbReference>
<dbReference type="AlphaFoldDB" id="A0A8J6C7B0"/>
<evidence type="ECO:0000256" key="4">
    <source>
        <dbReference type="ARBA" id="ARBA00022679"/>
    </source>
</evidence>
<dbReference type="GO" id="GO:0042802">
    <property type="term" value="F:identical protein binding"/>
    <property type="evidence" value="ECO:0007669"/>
    <property type="project" value="TreeGrafter"/>
</dbReference>
<organism evidence="7 8">
    <name type="scientific">Diacronema lutheri</name>
    <name type="common">Unicellular marine alga</name>
    <name type="synonym">Monochrysis lutheri</name>
    <dbReference type="NCBI Taxonomy" id="2081491"/>
    <lineage>
        <taxon>Eukaryota</taxon>
        <taxon>Haptista</taxon>
        <taxon>Haptophyta</taxon>
        <taxon>Pavlovophyceae</taxon>
        <taxon>Pavlovales</taxon>
        <taxon>Pavlovaceae</taxon>
        <taxon>Diacronema</taxon>
    </lineage>
</organism>
<dbReference type="Proteomes" id="UP000751190">
    <property type="component" value="Unassembled WGS sequence"/>
</dbReference>
<name>A0A8J6C7B0_DIALT</name>
<dbReference type="PANTHER" id="PTHR11986">
    <property type="entry name" value="AMINOTRANSFERASE CLASS III"/>
    <property type="match status" value="1"/>
</dbReference>
<dbReference type="InterPro" id="IPR049704">
    <property type="entry name" value="Aminotrans_3_PPA_site"/>
</dbReference>
<evidence type="ECO:0000313" key="7">
    <source>
        <dbReference type="EMBL" id="KAG8457508.1"/>
    </source>
</evidence>